<evidence type="ECO:0000313" key="2">
    <source>
        <dbReference type="EMBL" id="GAA2006695.1"/>
    </source>
</evidence>
<sequence>MSAERQGASADSGREPEGSLVAHPFEDVTYTETDHVGVLTINRPEKHNALRFETYDEIDLVVRTTRARALVITGAGRSFCSGDDLQEVMTAKPVDADGNPRRTSFGGLTPLARTLLETDVPTIAAVNGAAVGWGMELAVLCDVRIASVKARFGEIFVKRGLVPDVGGSARLARIIGHQNAMRLLLTGDIVDAAVAWKLGLVLEVVEPEALMDTALGFAGSIAANPPLAVRRTKEGLRKVATGASEEEFGTWFAAAIRDLKETRDHRESVAAFLEKREPRYTGE</sequence>
<evidence type="ECO:0000313" key="3">
    <source>
        <dbReference type="Proteomes" id="UP001500755"/>
    </source>
</evidence>
<dbReference type="InterPro" id="IPR001753">
    <property type="entry name" value="Enoyl-CoA_hydra/iso"/>
</dbReference>
<dbReference type="PANTHER" id="PTHR11941">
    <property type="entry name" value="ENOYL-COA HYDRATASE-RELATED"/>
    <property type="match status" value="1"/>
</dbReference>
<dbReference type="InterPro" id="IPR029045">
    <property type="entry name" value="ClpP/crotonase-like_dom_sf"/>
</dbReference>
<organism evidence="2 3">
    <name type="scientific">Brevibacterium samyangense</name>
    <dbReference type="NCBI Taxonomy" id="366888"/>
    <lineage>
        <taxon>Bacteria</taxon>
        <taxon>Bacillati</taxon>
        <taxon>Actinomycetota</taxon>
        <taxon>Actinomycetes</taxon>
        <taxon>Micrococcales</taxon>
        <taxon>Brevibacteriaceae</taxon>
        <taxon>Brevibacterium</taxon>
    </lineage>
</organism>
<dbReference type="EMBL" id="BAAANO010000014">
    <property type="protein sequence ID" value="GAA2006695.1"/>
    <property type="molecule type" value="Genomic_DNA"/>
</dbReference>
<dbReference type="CDD" id="cd06558">
    <property type="entry name" value="crotonase-like"/>
    <property type="match status" value="1"/>
</dbReference>
<gene>
    <name evidence="2" type="ORF">GCM10009755_16080</name>
</gene>
<proteinExistence type="predicted"/>
<comment type="caution">
    <text evidence="2">The sequence shown here is derived from an EMBL/GenBank/DDBJ whole genome shotgun (WGS) entry which is preliminary data.</text>
</comment>
<feature type="region of interest" description="Disordered" evidence="1">
    <location>
        <begin position="1"/>
        <end position="21"/>
    </location>
</feature>
<dbReference type="Proteomes" id="UP001500755">
    <property type="component" value="Unassembled WGS sequence"/>
</dbReference>
<protein>
    <submittedName>
        <fullName evidence="2">Enoyl-CoA hydratase-related protein</fullName>
    </submittedName>
</protein>
<name>A0ABP5EWG6_9MICO</name>
<keyword evidence="3" id="KW-1185">Reference proteome</keyword>
<dbReference type="Gene3D" id="3.90.226.10">
    <property type="entry name" value="2-enoyl-CoA Hydratase, Chain A, domain 1"/>
    <property type="match status" value="1"/>
</dbReference>
<accession>A0ABP5EWG6</accession>
<dbReference type="SUPFAM" id="SSF52096">
    <property type="entry name" value="ClpP/crotonase"/>
    <property type="match status" value="1"/>
</dbReference>
<dbReference type="Pfam" id="PF00378">
    <property type="entry name" value="ECH_1"/>
    <property type="match status" value="1"/>
</dbReference>
<dbReference type="RefSeq" id="WP_344308622.1">
    <property type="nucleotide sequence ID" value="NZ_BAAANO010000014.1"/>
</dbReference>
<evidence type="ECO:0000256" key="1">
    <source>
        <dbReference type="SAM" id="MobiDB-lite"/>
    </source>
</evidence>
<dbReference type="PANTHER" id="PTHR11941:SF133">
    <property type="entry name" value="1,2-EPOXYPHENYLACETYL-COA ISOMERASE"/>
    <property type="match status" value="1"/>
</dbReference>
<reference evidence="3" key="1">
    <citation type="journal article" date="2019" name="Int. J. Syst. Evol. Microbiol.">
        <title>The Global Catalogue of Microorganisms (GCM) 10K type strain sequencing project: providing services to taxonomists for standard genome sequencing and annotation.</title>
        <authorList>
            <consortium name="The Broad Institute Genomics Platform"/>
            <consortium name="The Broad Institute Genome Sequencing Center for Infectious Disease"/>
            <person name="Wu L."/>
            <person name="Ma J."/>
        </authorList>
    </citation>
    <scope>NUCLEOTIDE SEQUENCE [LARGE SCALE GENOMIC DNA]</scope>
    <source>
        <strain evidence="3">JCM 14546</strain>
    </source>
</reference>